<dbReference type="Gene3D" id="1.25.40.10">
    <property type="entry name" value="Tetratricopeptide repeat domain"/>
    <property type="match status" value="1"/>
</dbReference>
<organism evidence="4 5">
    <name type="scientific">Actinoallomurus spadix</name>
    <dbReference type="NCBI Taxonomy" id="79912"/>
    <lineage>
        <taxon>Bacteria</taxon>
        <taxon>Bacillati</taxon>
        <taxon>Actinomycetota</taxon>
        <taxon>Actinomycetes</taxon>
        <taxon>Streptosporangiales</taxon>
        <taxon>Thermomonosporaceae</taxon>
        <taxon>Actinoallomurus</taxon>
    </lineage>
</organism>
<keyword evidence="2" id="KW-0067">ATP-binding</keyword>
<dbReference type="Pfam" id="PF00196">
    <property type="entry name" value="GerE"/>
    <property type="match status" value="1"/>
</dbReference>
<name>A0ABP3GT22_9ACTN</name>
<dbReference type="InterPro" id="IPR036388">
    <property type="entry name" value="WH-like_DNA-bd_sf"/>
</dbReference>
<comment type="caution">
    <text evidence="4">The sequence shown here is derived from an EMBL/GenBank/DDBJ whole genome shotgun (WGS) entry which is preliminary data.</text>
</comment>
<dbReference type="CDD" id="cd06170">
    <property type="entry name" value="LuxR_C_like"/>
    <property type="match status" value="1"/>
</dbReference>
<keyword evidence="5" id="KW-1185">Reference proteome</keyword>
<dbReference type="InterPro" id="IPR000792">
    <property type="entry name" value="Tscrpt_reg_LuxR_C"/>
</dbReference>
<dbReference type="EMBL" id="BAAABM010000045">
    <property type="protein sequence ID" value="GAA0352048.1"/>
    <property type="molecule type" value="Genomic_DNA"/>
</dbReference>
<evidence type="ECO:0000256" key="1">
    <source>
        <dbReference type="ARBA" id="ARBA00022741"/>
    </source>
</evidence>
<evidence type="ECO:0000259" key="3">
    <source>
        <dbReference type="PROSITE" id="PS50043"/>
    </source>
</evidence>
<dbReference type="Gene3D" id="1.10.10.10">
    <property type="entry name" value="Winged helix-like DNA-binding domain superfamily/Winged helix DNA-binding domain"/>
    <property type="match status" value="1"/>
</dbReference>
<keyword evidence="1" id="KW-0547">Nucleotide-binding</keyword>
<dbReference type="Proteomes" id="UP001501822">
    <property type="component" value="Unassembled WGS sequence"/>
</dbReference>
<dbReference type="PRINTS" id="PR00038">
    <property type="entry name" value="HTHLUXR"/>
</dbReference>
<dbReference type="SUPFAM" id="SSF48452">
    <property type="entry name" value="TPR-like"/>
    <property type="match status" value="1"/>
</dbReference>
<gene>
    <name evidence="4" type="ORF">GCM10010151_47080</name>
</gene>
<evidence type="ECO:0000256" key="2">
    <source>
        <dbReference type="ARBA" id="ARBA00022840"/>
    </source>
</evidence>
<accession>A0ABP3GT22</accession>
<evidence type="ECO:0000313" key="5">
    <source>
        <dbReference type="Proteomes" id="UP001501822"/>
    </source>
</evidence>
<dbReference type="PROSITE" id="PS50043">
    <property type="entry name" value="HTH_LUXR_2"/>
    <property type="match status" value="1"/>
</dbReference>
<reference evidence="5" key="1">
    <citation type="journal article" date="2019" name="Int. J. Syst. Evol. Microbiol.">
        <title>The Global Catalogue of Microorganisms (GCM) 10K type strain sequencing project: providing services to taxonomists for standard genome sequencing and annotation.</title>
        <authorList>
            <consortium name="The Broad Institute Genomics Platform"/>
            <consortium name="The Broad Institute Genome Sequencing Center for Infectious Disease"/>
            <person name="Wu L."/>
            <person name="Ma J."/>
        </authorList>
    </citation>
    <scope>NUCLEOTIDE SEQUENCE [LARGE SCALE GENOMIC DNA]</scope>
    <source>
        <strain evidence="5">JCM 3146</strain>
    </source>
</reference>
<dbReference type="RefSeq" id="WP_343885907.1">
    <property type="nucleotide sequence ID" value="NZ_BAAABM010000045.1"/>
</dbReference>
<dbReference type="PANTHER" id="PTHR16305">
    <property type="entry name" value="TESTICULAR SOLUBLE ADENYLYL CYCLASE"/>
    <property type="match status" value="1"/>
</dbReference>
<dbReference type="InterPro" id="IPR016032">
    <property type="entry name" value="Sig_transdc_resp-reg_C-effctor"/>
</dbReference>
<dbReference type="InterPro" id="IPR011990">
    <property type="entry name" value="TPR-like_helical_dom_sf"/>
</dbReference>
<dbReference type="SUPFAM" id="SSF52540">
    <property type="entry name" value="P-loop containing nucleoside triphosphate hydrolases"/>
    <property type="match status" value="1"/>
</dbReference>
<dbReference type="Pfam" id="PF13191">
    <property type="entry name" value="AAA_16"/>
    <property type="match status" value="1"/>
</dbReference>
<dbReference type="SMART" id="SM00421">
    <property type="entry name" value="HTH_LUXR"/>
    <property type="match status" value="1"/>
</dbReference>
<sequence length="913" mass="96006">MLYGRDAERERLTGLIDDARTGRRSASLVLRGEAGIGKSALLDHAAAHASGAAPGARVLRATGIETERDLVYAGLLQLLWPVQDRLADLPVPQAAALRTVFGSGGYADSGGPGGPGGSGRGDRFLTGLALLTLLADLADEGPVLCLLDDVQWLDAASVDALLFAARRLSAEGVVMVFAARDDGLAGHGLPEIELSRLDRADAARVLAGRRLPPDRRARVLIEADGNPLALLELDAAGRRHDGGHGPLPVADRVLAAFRAQIARLPERTRLMMLIAAAEARGHLPTMLGAAAALGVSLDDLEPAEQARLVEVTGTAVSFRHPLIRAAAYQGTSLARRVTVHRALADAAADPDCRARHRGAAATAPDEDVATALEAAAVRARDRAAGAAAAALFQQAAQLTPDTGGQARRLTEAAGAALLAGGADRAGELAVRAEGLTADPAARTRLARIRAAVEFERGDPRQAARILVAQDAGDRPAAAMLRMGASYAWLSGDAETVRAAAGRSAAAGRRDPLIEGMARLVDDDFARGVPLLREVLDGAPGVPGDLRRTGPPGATAEEPGALVEAINAALILGDDEAAIRLATAEVARCRERGRIGELAGALQRLAHAQVHAGLFRDAEANVAEAITIARDTGRSQRVGRLELVLARVAAVQGDEERCRALADDALGTGGRSAPGAEAAAAACVRGLLDLGLGRYDDALDRFEEARHGPGGFTAVVTVGAADEVEAAVRAGRPERAEPALRRFEGWARAGAPPWAQAAALRCRALVHDDEGAYAEALRLHDKGGRPFERARTELLYGEWLRRARRRSDARGPLRSALEVFEGLRAEPWAERARAELRATGESAATARPAAADLLERLTPQELQVVRLAAEGNSSRDIAAQLFLSPRTVEYHLYKAYPKLGVSSRRELARLELAR</sequence>
<protein>
    <submittedName>
        <fullName evidence="4">LuxR family transcriptional regulator</fullName>
    </submittedName>
</protein>
<proteinExistence type="predicted"/>
<dbReference type="InterPro" id="IPR041664">
    <property type="entry name" value="AAA_16"/>
</dbReference>
<dbReference type="InterPro" id="IPR027417">
    <property type="entry name" value="P-loop_NTPase"/>
</dbReference>
<evidence type="ECO:0000313" key="4">
    <source>
        <dbReference type="EMBL" id="GAA0352048.1"/>
    </source>
</evidence>
<dbReference type="PANTHER" id="PTHR16305:SF35">
    <property type="entry name" value="TRANSCRIPTIONAL ACTIVATOR DOMAIN"/>
    <property type="match status" value="1"/>
</dbReference>
<dbReference type="SUPFAM" id="SSF46894">
    <property type="entry name" value="C-terminal effector domain of the bipartite response regulators"/>
    <property type="match status" value="1"/>
</dbReference>
<feature type="domain" description="HTH luxR-type" evidence="3">
    <location>
        <begin position="849"/>
        <end position="913"/>
    </location>
</feature>